<gene>
    <name evidence="2" type="ORF">SAMN06296241_2705</name>
</gene>
<protein>
    <recommendedName>
        <fullName evidence="4">DoxX-like family protein</fullName>
    </recommendedName>
</protein>
<keyword evidence="3" id="KW-1185">Reference proteome</keyword>
<evidence type="ECO:0000256" key="1">
    <source>
        <dbReference type="SAM" id="Phobius"/>
    </source>
</evidence>
<organism evidence="2 3">
    <name type="scientific">Salinimicrobium sediminis</name>
    <dbReference type="NCBI Taxonomy" id="1343891"/>
    <lineage>
        <taxon>Bacteria</taxon>
        <taxon>Pseudomonadati</taxon>
        <taxon>Bacteroidota</taxon>
        <taxon>Flavobacteriia</taxon>
        <taxon>Flavobacteriales</taxon>
        <taxon>Flavobacteriaceae</taxon>
        <taxon>Salinimicrobium</taxon>
    </lineage>
</organism>
<dbReference type="RefSeq" id="WP_097056907.1">
    <property type="nucleotide sequence ID" value="NZ_OCMF01000004.1"/>
</dbReference>
<evidence type="ECO:0008006" key="4">
    <source>
        <dbReference type="Google" id="ProtNLM"/>
    </source>
</evidence>
<keyword evidence="1" id="KW-0472">Membrane</keyword>
<dbReference type="AlphaFoldDB" id="A0A285X713"/>
<accession>A0A285X713</accession>
<sequence length="106" mass="12112">MRVFIAILLLLHAILHLLGFVKAFYSDFFPKLMRDISKSEGLLWMVCCGLLILADIYFLLQYPFWPVLAIIGSLLSQFLITMNWEDAKYGTILNILILGISFPALT</sequence>
<reference evidence="3" key="1">
    <citation type="submission" date="2017-09" db="EMBL/GenBank/DDBJ databases">
        <authorList>
            <person name="Varghese N."/>
            <person name="Submissions S."/>
        </authorList>
    </citation>
    <scope>NUCLEOTIDE SEQUENCE [LARGE SCALE GENOMIC DNA]</scope>
    <source>
        <strain evidence="3">CGMCC 1.12641</strain>
    </source>
</reference>
<feature type="transmembrane region" description="Helical" evidence="1">
    <location>
        <begin position="42"/>
        <end position="60"/>
    </location>
</feature>
<name>A0A285X713_9FLAO</name>
<proteinExistence type="predicted"/>
<dbReference type="OrthoDB" id="9786534at2"/>
<feature type="transmembrane region" description="Helical" evidence="1">
    <location>
        <begin position="67"/>
        <end position="83"/>
    </location>
</feature>
<dbReference type="Proteomes" id="UP000219193">
    <property type="component" value="Unassembled WGS sequence"/>
</dbReference>
<keyword evidence="1" id="KW-1133">Transmembrane helix</keyword>
<dbReference type="EMBL" id="OCMF01000004">
    <property type="protein sequence ID" value="SOC81133.1"/>
    <property type="molecule type" value="Genomic_DNA"/>
</dbReference>
<evidence type="ECO:0000313" key="3">
    <source>
        <dbReference type="Proteomes" id="UP000219193"/>
    </source>
</evidence>
<evidence type="ECO:0000313" key="2">
    <source>
        <dbReference type="EMBL" id="SOC81133.1"/>
    </source>
</evidence>
<keyword evidence="1" id="KW-0812">Transmembrane</keyword>